<evidence type="ECO:0000256" key="1">
    <source>
        <dbReference type="SAM" id="MobiDB-lite"/>
    </source>
</evidence>
<proteinExistence type="predicted"/>
<comment type="caution">
    <text evidence="2">The sequence shown here is derived from an EMBL/GenBank/DDBJ whole genome shotgun (WGS) entry which is preliminary data.</text>
</comment>
<protein>
    <submittedName>
        <fullName evidence="2">Uncharacterized protein YecE (DUF72 family)</fullName>
    </submittedName>
</protein>
<dbReference type="SUPFAM" id="SSF117396">
    <property type="entry name" value="TM1631-like"/>
    <property type="match status" value="1"/>
</dbReference>
<dbReference type="AlphaFoldDB" id="A0A543LHZ7"/>
<sequence>MQDDLFGAPPAPPAPPPASGPADAAPAKRGQGLKVCPAPQDDALHALAQALPPQLRMGTSSWTYPAWNGLVWDAVYEAPQLSKQGLAAYAAHPLLRTVSLDRNFYRPLTVSQYQRYAEQVPEDFRFVVKAPSLVTDALVRTEDGRGREPNPAFLNPELALREFVEPALEGLGSKVGALVFQISPLPMALLDRMPQVLEQLRTLLQALPPVASRAPDGVIAVEVRDPEWLTPEFAAVLRNAGATYCLGLHPKLPPLADQLPLLRALWPTPLVCRWNLNEVHGPYGYEDAEKRYAPYDRLHDLDPATHEALAKVIVGITGRGQNAYVTISNHAEGCAPLTVQRLAQHVRALHTSASPSPSPSPGTATG</sequence>
<feature type="region of interest" description="Disordered" evidence="1">
    <location>
        <begin position="1"/>
        <end position="34"/>
    </location>
</feature>
<name>A0A543LHZ7_9BURK</name>
<feature type="compositionally biased region" description="Pro residues" evidence="1">
    <location>
        <begin position="9"/>
        <end position="19"/>
    </location>
</feature>
<evidence type="ECO:0000313" key="2">
    <source>
        <dbReference type="EMBL" id="TQN06952.1"/>
    </source>
</evidence>
<organism evidence="2 3">
    <name type="scientific">Acidovorax temperans</name>
    <dbReference type="NCBI Taxonomy" id="80878"/>
    <lineage>
        <taxon>Bacteria</taxon>
        <taxon>Pseudomonadati</taxon>
        <taxon>Pseudomonadota</taxon>
        <taxon>Betaproteobacteria</taxon>
        <taxon>Burkholderiales</taxon>
        <taxon>Comamonadaceae</taxon>
        <taxon>Acidovorax</taxon>
    </lineage>
</organism>
<dbReference type="Proteomes" id="UP000316993">
    <property type="component" value="Unassembled WGS sequence"/>
</dbReference>
<dbReference type="Gene3D" id="3.20.20.410">
    <property type="entry name" value="Protein of unknown function UPF0759"/>
    <property type="match status" value="1"/>
</dbReference>
<accession>A0A543LHZ7</accession>
<evidence type="ECO:0000313" key="3">
    <source>
        <dbReference type="Proteomes" id="UP000316993"/>
    </source>
</evidence>
<dbReference type="PANTHER" id="PTHR30348">
    <property type="entry name" value="UNCHARACTERIZED PROTEIN YECE"/>
    <property type="match status" value="1"/>
</dbReference>
<dbReference type="PANTHER" id="PTHR30348:SF4">
    <property type="entry name" value="DUF72 DOMAIN-CONTAINING PROTEIN"/>
    <property type="match status" value="1"/>
</dbReference>
<reference evidence="2 3" key="1">
    <citation type="submission" date="2019-06" db="EMBL/GenBank/DDBJ databases">
        <title>Genomic Encyclopedia of Archaeal and Bacterial Type Strains, Phase II (KMG-II): from individual species to whole genera.</title>
        <authorList>
            <person name="Goeker M."/>
        </authorList>
    </citation>
    <scope>NUCLEOTIDE SEQUENCE [LARGE SCALE GENOMIC DNA]</scope>
    <source>
        <strain evidence="2 3">DSM 7270</strain>
    </source>
</reference>
<dbReference type="EMBL" id="VFPV01000001">
    <property type="protein sequence ID" value="TQN06952.1"/>
    <property type="molecule type" value="Genomic_DNA"/>
</dbReference>
<dbReference type="RefSeq" id="WP_211360700.1">
    <property type="nucleotide sequence ID" value="NZ_VFPV01000001.1"/>
</dbReference>
<gene>
    <name evidence="2" type="ORF">BDD18_0029</name>
</gene>
<dbReference type="InterPro" id="IPR002763">
    <property type="entry name" value="DUF72"/>
</dbReference>
<dbReference type="InterPro" id="IPR036520">
    <property type="entry name" value="UPF0759_sf"/>
</dbReference>
<dbReference type="Pfam" id="PF01904">
    <property type="entry name" value="DUF72"/>
    <property type="match status" value="1"/>
</dbReference>